<dbReference type="SMART" id="SM00248">
    <property type="entry name" value="ANK"/>
    <property type="match status" value="12"/>
</dbReference>
<dbReference type="PRINTS" id="PR01415">
    <property type="entry name" value="ANKYRIN"/>
</dbReference>
<dbReference type="AlphaFoldDB" id="A0A6J8BHB5"/>
<dbReference type="PANTHER" id="PTHR24198:SF165">
    <property type="entry name" value="ANKYRIN REPEAT-CONTAINING PROTEIN-RELATED"/>
    <property type="match status" value="1"/>
</dbReference>
<dbReference type="PROSITE" id="PS50297">
    <property type="entry name" value="ANK_REP_REGION"/>
    <property type="match status" value="4"/>
</dbReference>
<keyword evidence="6" id="KW-1185">Reference proteome</keyword>
<protein>
    <submittedName>
        <fullName evidence="5">Uncharacterized protein</fullName>
    </submittedName>
</protein>
<dbReference type="InterPro" id="IPR002110">
    <property type="entry name" value="Ankyrin_rpt"/>
</dbReference>
<keyword evidence="1" id="KW-0677">Repeat</keyword>
<dbReference type="Pfam" id="PF00023">
    <property type="entry name" value="Ank"/>
    <property type="match status" value="1"/>
</dbReference>
<accession>A0A6J8BHB5</accession>
<evidence type="ECO:0000256" key="2">
    <source>
        <dbReference type="ARBA" id="ARBA00023043"/>
    </source>
</evidence>
<evidence type="ECO:0000256" key="1">
    <source>
        <dbReference type="ARBA" id="ARBA00022737"/>
    </source>
</evidence>
<feature type="repeat" description="ANK" evidence="3">
    <location>
        <begin position="101"/>
        <end position="133"/>
    </location>
</feature>
<evidence type="ECO:0000313" key="6">
    <source>
        <dbReference type="Proteomes" id="UP000507470"/>
    </source>
</evidence>
<feature type="repeat" description="ANK" evidence="3">
    <location>
        <begin position="455"/>
        <end position="487"/>
    </location>
</feature>
<dbReference type="EMBL" id="CACVKT020003358">
    <property type="protein sequence ID" value="CAC5383338.1"/>
    <property type="molecule type" value="Genomic_DNA"/>
</dbReference>
<feature type="repeat" description="ANK" evidence="3">
    <location>
        <begin position="317"/>
        <end position="349"/>
    </location>
</feature>
<gene>
    <name evidence="5" type="ORF">MCOR_19098</name>
</gene>
<name>A0A6J8BHB5_MYTCO</name>
<feature type="repeat" description="ANK" evidence="3">
    <location>
        <begin position="226"/>
        <end position="258"/>
    </location>
</feature>
<dbReference type="PROSITE" id="PS50088">
    <property type="entry name" value="ANK_REPEAT"/>
    <property type="match status" value="5"/>
</dbReference>
<evidence type="ECO:0000313" key="5">
    <source>
        <dbReference type="EMBL" id="CAC5383338.1"/>
    </source>
</evidence>
<keyword evidence="2 3" id="KW-0040">ANK repeat</keyword>
<dbReference type="Pfam" id="PF12796">
    <property type="entry name" value="Ank_2"/>
    <property type="match status" value="4"/>
</dbReference>
<feature type="repeat" description="ANK" evidence="3">
    <location>
        <begin position="134"/>
        <end position="166"/>
    </location>
</feature>
<dbReference type="InterPro" id="IPR036770">
    <property type="entry name" value="Ankyrin_rpt-contain_sf"/>
</dbReference>
<organism evidence="5 6">
    <name type="scientific">Mytilus coruscus</name>
    <name type="common">Sea mussel</name>
    <dbReference type="NCBI Taxonomy" id="42192"/>
    <lineage>
        <taxon>Eukaryota</taxon>
        <taxon>Metazoa</taxon>
        <taxon>Spiralia</taxon>
        <taxon>Lophotrochozoa</taxon>
        <taxon>Mollusca</taxon>
        <taxon>Bivalvia</taxon>
        <taxon>Autobranchia</taxon>
        <taxon>Pteriomorphia</taxon>
        <taxon>Mytilida</taxon>
        <taxon>Mytiloidea</taxon>
        <taxon>Mytilidae</taxon>
        <taxon>Mytilinae</taxon>
        <taxon>Mytilus</taxon>
    </lineage>
</organism>
<dbReference type="Gene3D" id="1.25.40.20">
    <property type="entry name" value="Ankyrin repeat-containing domain"/>
    <property type="match status" value="3"/>
</dbReference>
<dbReference type="OrthoDB" id="21416at2759"/>
<proteinExistence type="predicted"/>
<dbReference type="PANTHER" id="PTHR24198">
    <property type="entry name" value="ANKYRIN REPEAT AND PROTEIN KINASE DOMAIN-CONTAINING PROTEIN"/>
    <property type="match status" value="1"/>
</dbReference>
<dbReference type="Proteomes" id="UP000507470">
    <property type="component" value="Unassembled WGS sequence"/>
</dbReference>
<sequence>MEELLHKAIENGDEKRVRHLIQKGAAMDKLMGLRGTALCAAISDRQTAIAFYLIDAGCDVNGEDYDREPPLLLAMRKERFEIVKKLIGHPRCLLNKPDPLTKLTPLCFAAKSGQTEVIDWLVNAGCHLTGKDAEGNSALHLAIENSNHDIVQRLVQIGSSLIELNDEGFAPIHTLARKGDCRSLIMIMSKWVHIEENIPQKFSRLDILEKIQPMVMQTVNSIAKYGHETPLLLAATRGHSDLIKLLLICGANPNVGDHLKADLECEDGPRSYLSSPIARLCSSYQKGEVRLDVFTWLLDAGCRVDQSALVITRQERLDMTPLQFAAKYDLLDLSKLLVSYGADVNLRKDINDNTPLYVSIINNSERVMWYFLKNCSIRYENAAGLWSRHYFHATVSLPEKSLALVLNHLRSTTCNVNGIDDQQKTALFLGIEKQNLTFVRNILDLHADVTICNKDLDSPLHKCAEIGSVEITKLLLAHGAEVNKENSRKMIPLDVALEDMEDKDHKEIAILLLQNGSRVSSMSSDILKDEEESDNGKSYIDGDDNDSDSSISTDSEDNNDLDVVLKQLLSDQRNKPVSLFMHTVAAIRSYFRDNSLSFSGMSSLPLPKIVINRILLN</sequence>
<evidence type="ECO:0000256" key="4">
    <source>
        <dbReference type="SAM" id="MobiDB-lite"/>
    </source>
</evidence>
<dbReference type="SUPFAM" id="SSF48403">
    <property type="entry name" value="Ankyrin repeat"/>
    <property type="match status" value="1"/>
</dbReference>
<feature type="region of interest" description="Disordered" evidence="4">
    <location>
        <begin position="523"/>
        <end position="557"/>
    </location>
</feature>
<reference evidence="5 6" key="1">
    <citation type="submission" date="2020-06" db="EMBL/GenBank/DDBJ databases">
        <authorList>
            <person name="Li R."/>
            <person name="Bekaert M."/>
        </authorList>
    </citation>
    <scope>NUCLEOTIDE SEQUENCE [LARGE SCALE GENOMIC DNA]</scope>
    <source>
        <strain evidence="6">wild</strain>
    </source>
</reference>
<evidence type="ECO:0000256" key="3">
    <source>
        <dbReference type="PROSITE-ProRule" id="PRU00023"/>
    </source>
</evidence>